<gene>
    <name evidence="6" type="ORF">WAB15_28365</name>
</gene>
<feature type="compositionally biased region" description="Gly residues" evidence="5">
    <location>
        <begin position="136"/>
        <end position="150"/>
    </location>
</feature>
<sequence length="150" mass="15634">MSETSPAQRRPSGELEASVLAALWAAEGPLSPAEVQSALGGRLARTTVTTILTRLHDKGAVSRSRAGRGFAYSPIQDSAGLTARRMRSELDKQDDRGTALARFVSQLTDEDEQLLRSLLEGAKDPDQAGATDTGPQGPGAGLRPGPGGTP</sequence>
<dbReference type="Pfam" id="PF03965">
    <property type="entry name" value="Penicillinase_R"/>
    <property type="match status" value="1"/>
</dbReference>
<dbReference type="InterPro" id="IPR036388">
    <property type="entry name" value="WH-like_DNA-bd_sf"/>
</dbReference>
<evidence type="ECO:0000256" key="1">
    <source>
        <dbReference type="ARBA" id="ARBA00011046"/>
    </source>
</evidence>
<feature type="region of interest" description="Disordered" evidence="5">
    <location>
        <begin position="119"/>
        <end position="150"/>
    </location>
</feature>
<reference evidence="6 7" key="1">
    <citation type="submission" date="2024-03" db="EMBL/GenBank/DDBJ databases">
        <title>The complete genome of Streptomyces sirii sp.nov.</title>
        <authorList>
            <person name="Zakalyukina Y.V."/>
            <person name="Belik A.R."/>
            <person name="Biryukov M.V."/>
            <person name="Baturina O.A."/>
            <person name="Kabilov M.R."/>
        </authorList>
    </citation>
    <scope>NUCLEOTIDE SEQUENCE [LARGE SCALE GENOMIC DNA]</scope>
    <source>
        <strain evidence="6 7">BP-8</strain>
    </source>
</reference>
<name>A0ABZ2QSR3_9ACTN</name>
<dbReference type="EMBL" id="CP147982">
    <property type="protein sequence ID" value="WXK79602.1"/>
    <property type="molecule type" value="Genomic_DNA"/>
</dbReference>
<keyword evidence="2" id="KW-0805">Transcription regulation</keyword>
<dbReference type="RefSeq" id="WP_407287966.1">
    <property type="nucleotide sequence ID" value="NZ_CP147982.1"/>
</dbReference>
<accession>A0ABZ2QSR3</accession>
<dbReference type="Gene3D" id="6.10.140.850">
    <property type="match status" value="1"/>
</dbReference>
<keyword evidence="7" id="KW-1185">Reference proteome</keyword>
<organism evidence="6 7">
    <name type="scientific">Streptomyces sirii</name>
    <dbReference type="NCBI Taxonomy" id="3127701"/>
    <lineage>
        <taxon>Bacteria</taxon>
        <taxon>Bacillati</taxon>
        <taxon>Actinomycetota</taxon>
        <taxon>Actinomycetes</taxon>
        <taxon>Kitasatosporales</taxon>
        <taxon>Streptomycetaceae</taxon>
        <taxon>Streptomyces</taxon>
    </lineage>
</organism>
<comment type="similarity">
    <text evidence="1">Belongs to the BlaI transcriptional regulatory family.</text>
</comment>
<evidence type="ECO:0000256" key="3">
    <source>
        <dbReference type="ARBA" id="ARBA00023125"/>
    </source>
</evidence>
<evidence type="ECO:0000256" key="2">
    <source>
        <dbReference type="ARBA" id="ARBA00023015"/>
    </source>
</evidence>
<evidence type="ECO:0000313" key="6">
    <source>
        <dbReference type="EMBL" id="WXK79602.1"/>
    </source>
</evidence>
<keyword evidence="4" id="KW-0804">Transcription</keyword>
<evidence type="ECO:0000313" key="7">
    <source>
        <dbReference type="Proteomes" id="UP001626628"/>
    </source>
</evidence>
<proteinExistence type="inferred from homology"/>
<dbReference type="InterPro" id="IPR005650">
    <property type="entry name" value="BlaI_family"/>
</dbReference>
<dbReference type="Gene3D" id="1.10.10.10">
    <property type="entry name" value="Winged helix-like DNA-binding domain superfamily/Winged helix DNA-binding domain"/>
    <property type="match status" value="1"/>
</dbReference>
<keyword evidence="3" id="KW-0238">DNA-binding</keyword>
<evidence type="ECO:0000256" key="4">
    <source>
        <dbReference type="ARBA" id="ARBA00023163"/>
    </source>
</evidence>
<protein>
    <submittedName>
        <fullName evidence="6">BlaI/MecI/CopY family transcriptional regulator</fullName>
    </submittedName>
</protein>
<dbReference type="InterPro" id="IPR036390">
    <property type="entry name" value="WH_DNA-bd_sf"/>
</dbReference>
<evidence type="ECO:0000256" key="5">
    <source>
        <dbReference type="SAM" id="MobiDB-lite"/>
    </source>
</evidence>
<dbReference type="Proteomes" id="UP001626628">
    <property type="component" value="Chromosome"/>
</dbReference>
<dbReference type="SUPFAM" id="SSF46785">
    <property type="entry name" value="Winged helix' DNA-binding domain"/>
    <property type="match status" value="1"/>
</dbReference>